<feature type="signal peptide" evidence="5">
    <location>
        <begin position="1"/>
        <end position="25"/>
    </location>
</feature>
<dbReference type="Gene3D" id="3.90.1720.10">
    <property type="entry name" value="endopeptidase domain like (from Nostoc punctiforme)"/>
    <property type="match status" value="1"/>
</dbReference>
<dbReference type="InterPro" id="IPR038765">
    <property type="entry name" value="Papain-like_cys_pep_sf"/>
</dbReference>
<keyword evidence="5" id="KW-0732">Signal</keyword>
<dbReference type="InterPro" id="IPR039439">
    <property type="entry name" value="SH3b1_dom"/>
</dbReference>
<dbReference type="PIRSF" id="PIRSF019015">
    <property type="entry name" value="P60_peptidase_YkfC"/>
    <property type="match status" value="1"/>
</dbReference>
<dbReference type="AlphaFoldDB" id="A0A1P8KMV1"/>
<keyword evidence="4" id="KW-0788">Thiol protease</keyword>
<dbReference type="OrthoDB" id="9799970at2"/>
<dbReference type="EMBL" id="CP019070">
    <property type="protein sequence ID" value="APW65892.1"/>
    <property type="molecule type" value="Genomic_DNA"/>
</dbReference>
<dbReference type="Pfam" id="PF00877">
    <property type="entry name" value="NLPC_P60"/>
    <property type="match status" value="1"/>
</dbReference>
<keyword evidence="3" id="KW-0378">Hydrolase</keyword>
<evidence type="ECO:0000256" key="1">
    <source>
        <dbReference type="ARBA" id="ARBA00007074"/>
    </source>
</evidence>
<dbReference type="SUPFAM" id="SSF54001">
    <property type="entry name" value="Cysteine proteinases"/>
    <property type="match status" value="1"/>
</dbReference>
<reference evidence="9 10" key="1">
    <citation type="submission" date="2017-01" db="EMBL/GenBank/DDBJ databases">
        <title>Genome sequencing of Arcobacter sp. LPB0137.</title>
        <authorList>
            <person name="Lee G.-W."/>
            <person name="Yi H."/>
        </authorList>
    </citation>
    <scope>NUCLEOTIDE SEQUENCE [LARGE SCALE GENOMIC DNA]</scope>
    <source>
        <strain evidence="9 10">LPB0137</strain>
    </source>
</reference>
<organism evidence="9 10">
    <name type="scientific">Poseidonibacter parvus</name>
    <dbReference type="NCBI Taxonomy" id="1850254"/>
    <lineage>
        <taxon>Bacteria</taxon>
        <taxon>Pseudomonadati</taxon>
        <taxon>Campylobacterota</taxon>
        <taxon>Epsilonproteobacteria</taxon>
        <taxon>Campylobacterales</taxon>
        <taxon>Arcobacteraceae</taxon>
        <taxon>Poseidonibacter</taxon>
    </lineage>
</organism>
<dbReference type="GO" id="GO:0006508">
    <property type="term" value="P:proteolysis"/>
    <property type="evidence" value="ECO:0007669"/>
    <property type="project" value="UniProtKB-KW"/>
</dbReference>
<evidence type="ECO:0000256" key="5">
    <source>
        <dbReference type="SAM" id="SignalP"/>
    </source>
</evidence>
<feature type="domain" description="NLPC/P60 N-terminal" evidence="7">
    <location>
        <begin position="48"/>
        <end position="113"/>
    </location>
</feature>
<feature type="domain" description="SH3b1" evidence="8">
    <location>
        <begin position="136"/>
        <end position="188"/>
    </location>
</feature>
<evidence type="ECO:0000256" key="2">
    <source>
        <dbReference type="ARBA" id="ARBA00022670"/>
    </source>
</evidence>
<dbReference type="GO" id="GO:0008234">
    <property type="term" value="F:cysteine-type peptidase activity"/>
    <property type="evidence" value="ECO:0007669"/>
    <property type="project" value="UniProtKB-KW"/>
</dbReference>
<accession>A0A1P8KMV1</accession>
<keyword evidence="2" id="KW-0645">Protease</keyword>
<evidence type="ECO:0008006" key="11">
    <source>
        <dbReference type="Google" id="ProtNLM"/>
    </source>
</evidence>
<evidence type="ECO:0000259" key="8">
    <source>
        <dbReference type="Pfam" id="PF12913"/>
    </source>
</evidence>
<feature type="chain" id="PRO_5013269921" description="Glycoside hydrolase" evidence="5">
    <location>
        <begin position="26"/>
        <end position="425"/>
    </location>
</feature>
<dbReference type="STRING" id="1850254.LPB137_08490"/>
<evidence type="ECO:0000256" key="3">
    <source>
        <dbReference type="ARBA" id="ARBA00022801"/>
    </source>
</evidence>
<evidence type="ECO:0000313" key="9">
    <source>
        <dbReference type="EMBL" id="APW65892.1"/>
    </source>
</evidence>
<name>A0A1P8KMV1_9BACT</name>
<gene>
    <name evidence="9" type="ORF">LPB137_08490</name>
</gene>
<dbReference type="InterPro" id="IPR025606">
    <property type="entry name" value="NLPC/P60_N_dom"/>
</dbReference>
<dbReference type="Pfam" id="PF12913">
    <property type="entry name" value="SH3_6"/>
    <property type="match status" value="1"/>
</dbReference>
<dbReference type="InterPro" id="IPR000064">
    <property type="entry name" value="NLP_P60_dom"/>
</dbReference>
<dbReference type="RefSeq" id="WP_076087032.1">
    <property type="nucleotide sequence ID" value="NZ_CP019070.1"/>
</dbReference>
<feature type="domain" description="NlpC/P60" evidence="6">
    <location>
        <begin position="285"/>
        <end position="366"/>
    </location>
</feature>
<evidence type="ECO:0000259" key="7">
    <source>
        <dbReference type="Pfam" id="PF12912"/>
    </source>
</evidence>
<dbReference type="Pfam" id="PF12912">
    <property type="entry name" value="N_NLPC_P60"/>
    <property type="match status" value="1"/>
</dbReference>
<protein>
    <recommendedName>
        <fullName evidence="11">Glycoside hydrolase</fullName>
    </recommendedName>
</protein>
<dbReference type="KEGG" id="alp:LPB137_08490"/>
<sequence>MTKSKKLRNILLLSTLILFTACSQKEPLVKVKKNDLIKSTKLANNNFMNQNKESDKYLSKYFRPWNQSKATYNLKDATWGFSYKNKTVYLENHIKADEKWFNKQIDNSNFEKYNTLLKKAITLKNTNIRVFPTSSPMFYNPNKAGEGFPFDYNQNSAIKINTPIFVSHYSKDKAWVYMQSNSVGGWIHIRDIAFVDKEFINEFKTNNYSVAIEEKFPIYDNTFREYVKVATIFPKAANKYIIAKKDFDNNAIITYIDIDPNSVESMPLEFNSRNRIKIAKALLDEPYGWGGLLNNRDCSSFTQDFFAPFGKYLSRNSKAQTKNGKYHDISSFTKKQKKEYIRKNAIPFSTLVYLKGHIMLYIGQKQNEPLVMHNMWSVRLKNKYGKKYRHIIGKATITTLEPGKELKDFDENNNILRQVKGIVIL</sequence>
<dbReference type="InterPro" id="IPR027017">
    <property type="entry name" value="P60_peptidase_YkfC"/>
</dbReference>
<evidence type="ECO:0000259" key="6">
    <source>
        <dbReference type="Pfam" id="PF00877"/>
    </source>
</evidence>
<proteinExistence type="inferred from homology"/>
<dbReference type="PROSITE" id="PS51257">
    <property type="entry name" value="PROKAR_LIPOPROTEIN"/>
    <property type="match status" value="1"/>
</dbReference>
<evidence type="ECO:0000313" key="10">
    <source>
        <dbReference type="Proteomes" id="UP000186074"/>
    </source>
</evidence>
<evidence type="ECO:0000256" key="4">
    <source>
        <dbReference type="ARBA" id="ARBA00022807"/>
    </source>
</evidence>
<keyword evidence="10" id="KW-1185">Reference proteome</keyword>
<comment type="similarity">
    <text evidence="1">Belongs to the peptidase C40 family.</text>
</comment>
<dbReference type="Proteomes" id="UP000186074">
    <property type="component" value="Chromosome"/>
</dbReference>